<dbReference type="EMBL" id="JANVFU010000015">
    <property type="protein sequence ID" value="KAJ3740172.1"/>
    <property type="molecule type" value="Genomic_DNA"/>
</dbReference>
<name>A0A9W8NT21_9AGAR</name>
<sequence length="217" mass="24189">MCLSPRRAFRGIILRLCIVSLNVYRTLAVSNSTTPPTNLPPAIPSVFTVEASIIIDAPIDTVWTILLDFPKYPDWNPFVRAQVVTDDFYIPTQDQKVAENLRLIITSQIPPLTPPVTASSLGNPLDEHITRENITHYQPELYRVAWQDLSLDALIQAERWSALSVFVDQSGDVMTFYESREQYNGVLADTVQDLEGAGLVEGFQAQAATLKARAEAQ</sequence>
<dbReference type="PANTHER" id="PTHR36166">
    <property type="entry name" value="CHROMOSOME 9, WHOLE GENOME SHOTGUN SEQUENCE"/>
    <property type="match status" value="1"/>
</dbReference>
<evidence type="ECO:0000256" key="1">
    <source>
        <dbReference type="SAM" id="SignalP"/>
    </source>
</evidence>
<dbReference type="PANTHER" id="PTHR36166:SF1">
    <property type="entry name" value="SRPBCC DOMAIN-CONTAINING PROTEIN"/>
    <property type="match status" value="1"/>
</dbReference>
<evidence type="ECO:0008006" key="4">
    <source>
        <dbReference type="Google" id="ProtNLM"/>
    </source>
</evidence>
<dbReference type="Proteomes" id="UP001142393">
    <property type="component" value="Unassembled WGS sequence"/>
</dbReference>
<dbReference type="SUPFAM" id="SSF55961">
    <property type="entry name" value="Bet v1-like"/>
    <property type="match status" value="1"/>
</dbReference>
<keyword evidence="3" id="KW-1185">Reference proteome</keyword>
<organism evidence="2 3">
    <name type="scientific">Lentinula detonsa</name>
    <dbReference type="NCBI Taxonomy" id="2804962"/>
    <lineage>
        <taxon>Eukaryota</taxon>
        <taxon>Fungi</taxon>
        <taxon>Dikarya</taxon>
        <taxon>Basidiomycota</taxon>
        <taxon>Agaricomycotina</taxon>
        <taxon>Agaricomycetes</taxon>
        <taxon>Agaricomycetidae</taxon>
        <taxon>Agaricales</taxon>
        <taxon>Marasmiineae</taxon>
        <taxon>Omphalotaceae</taxon>
        <taxon>Lentinula</taxon>
    </lineage>
</organism>
<dbReference type="InterPro" id="IPR019587">
    <property type="entry name" value="Polyketide_cyclase/dehydratase"/>
</dbReference>
<dbReference type="AlphaFoldDB" id="A0A9W8NT21"/>
<proteinExistence type="predicted"/>
<dbReference type="InterPro" id="IPR023393">
    <property type="entry name" value="START-like_dom_sf"/>
</dbReference>
<keyword evidence="1" id="KW-0732">Signal</keyword>
<evidence type="ECO:0000313" key="3">
    <source>
        <dbReference type="Proteomes" id="UP001142393"/>
    </source>
</evidence>
<dbReference type="CDD" id="cd07822">
    <property type="entry name" value="SRPBCC_4"/>
    <property type="match status" value="1"/>
</dbReference>
<evidence type="ECO:0000313" key="2">
    <source>
        <dbReference type="EMBL" id="KAJ3740172.1"/>
    </source>
</evidence>
<feature type="chain" id="PRO_5040852905" description="Coenzyme Q-binding protein COQ10 START domain-containing protein" evidence="1">
    <location>
        <begin position="29"/>
        <end position="217"/>
    </location>
</feature>
<protein>
    <recommendedName>
        <fullName evidence="4">Coenzyme Q-binding protein COQ10 START domain-containing protein</fullName>
    </recommendedName>
</protein>
<accession>A0A9W8NT21</accession>
<dbReference type="Gene3D" id="3.30.530.20">
    <property type="match status" value="1"/>
</dbReference>
<gene>
    <name evidence="2" type="ORF">DFH05DRAFT_1529469</name>
</gene>
<comment type="caution">
    <text evidence="2">The sequence shown here is derived from an EMBL/GenBank/DDBJ whole genome shotgun (WGS) entry which is preliminary data.</text>
</comment>
<reference evidence="2 3" key="1">
    <citation type="journal article" date="2023" name="Proc. Natl. Acad. Sci. U.S.A.">
        <title>A global phylogenomic analysis of the shiitake genus Lentinula.</title>
        <authorList>
            <person name="Sierra-Patev S."/>
            <person name="Min B."/>
            <person name="Naranjo-Ortiz M."/>
            <person name="Looney B."/>
            <person name="Konkel Z."/>
            <person name="Slot J.C."/>
            <person name="Sakamoto Y."/>
            <person name="Steenwyk J.L."/>
            <person name="Rokas A."/>
            <person name="Carro J."/>
            <person name="Camarero S."/>
            <person name="Ferreira P."/>
            <person name="Molpeceres G."/>
            <person name="Ruiz-Duenas F.J."/>
            <person name="Serrano A."/>
            <person name="Henrissat B."/>
            <person name="Drula E."/>
            <person name="Hughes K.W."/>
            <person name="Mata J.L."/>
            <person name="Ishikawa N.K."/>
            <person name="Vargas-Isla R."/>
            <person name="Ushijima S."/>
            <person name="Smith C.A."/>
            <person name="Donoghue J."/>
            <person name="Ahrendt S."/>
            <person name="Andreopoulos W."/>
            <person name="He G."/>
            <person name="LaButti K."/>
            <person name="Lipzen A."/>
            <person name="Ng V."/>
            <person name="Riley R."/>
            <person name="Sandor L."/>
            <person name="Barry K."/>
            <person name="Martinez A.T."/>
            <person name="Xiao Y."/>
            <person name="Gibbons J.G."/>
            <person name="Terashima K."/>
            <person name="Grigoriev I.V."/>
            <person name="Hibbett D."/>
        </authorList>
    </citation>
    <scope>NUCLEOTIDE SEQUENCE [LARGE SCALE GENOMIC DNA]</scope>
    <source>
        <strain evidence="2 3">TFB7810</strain>
    </source>
</reference>
<feature type="signal peptide" evidence="1">
    <location>
        <begin position="1"/>
        <end position="28"/>
    </location>
</feature>
<dbReference type="Pfam" id="PF10604">
    <property type="entry name" value="Polyketide_cyc2"/>
    <property type="match status" value="1"/>
</dbReference>